<evidence type="ECO:0000256" key="4">
    <source>
        <dbReference type="PROSITE-ProRule" id="PRU00134"/>
    </source>
</evidence>
<dbReference type="EMBL" id="JARBJD010000032">
    <property type="protein sequence ID" value="KAK2959170.1"/>
    <property type="molecule type" value="Genomic_DNA"/>
</dbReference>
<evidence type="ECO:0000256" key="3">
    <source>
        <dbReference type="ARBA" id="ARBA00022833"/>
    </source>
</evidence>
<reference evidence="7 8" key="1">
    <citation type="journal article" date="2022" name="bioRxiv">
        <title>Genomics of Preaxostyla Flagellates Illuminates Evolutionary Transitions and the Path Towards Mitochondrial Loss.</title>
        <authorList>
            <person name="Novak L.V.F."/>
            <person name="Treitli S.C."/>
            <person name="Pyrih J."/>
            <person name="Halakuc P."/>
            <person name="Pipaliya S.V."/>
            <person name="Vacek V."/>
            <person name="Brzon O."/>
            <person name="Soukal P."/>
            <person name="Eme L."/>
            <person name="Dacks J.B."/>
            <person name="Karnkowska A."/>
            <person name="Elias M."/>
            <person name="Hampl V."/>
        </authorList>
    </citation>
    <scope>NUCLEOTIDE SEQUENCE [LARGE SCALE GENOMIC DNA]</scope>
    <source>
        <strain evidence="7">NAU3</strain>
        <tissue evidence="7">Gut</tissue>
    </source>
</reference>
<dbReference type="Gene3D" id="6.10.140.2220">
    <property type="match status" value="1"/>
</dbReference>
<dbReference type="Pfam" id="PF00856">
    <property type="entry name" value="SET"/>
    <property type="match status" value="1"/>
</dbReference>
<dbReference type="SUPFAM" id="SSF82199">
    <property type="entry name" value="SET domain"/>
    <property type="match status" value="1"/>
</dbReference>
<dbReference type="PANTHER" id="PTHR12197">
    <property type="entry name" value="HISTONE-LYSINE N-METHYLTRANSFERASE SMYD"/>
    <property type="match status" value="1"/>
</dbReference>
<protein>
    <recommendedName>
        <fullName evidence="9">Suppressor of anucleate metulae protein B</fullName>
    </recommendedName>
</protein>
<accession>A0ABQ9Y610</accession>
<keyword evidence="2 4" id="KW-0863">Zinc-finger</keyword>
<dbReference type="Gene3D" id="2.170.270.10">
    <property type="entry name" value="SET domain"/>
    <property type="match status" value="1"/>
</dbReference>
<dbReference type="Pfam" id="PF01753">
    <property type="entry name" value="zf-MYND"/>
    <property type="match status" value="1"/>
</dbReference>
<evidence type="ECO:0008006" key="9">
    <source>
        <dbReference type="Google" id="ProtNLM"/>
    </source>
</evidence>
<dbReference type="PROSITE" id="PS50280">
    <property type="entry name" value="SET"/>
    <property type="match status" value="1"/>
</dbReference>
<dbReference type="InterPro" id="IPR001214">
    <property type="entry name" value="SET_dom"/>
</dbReference>
<dbReference type="InterPro" id="IPR002893">
    <property type="entry name" value="Znf_MYND"/>
</dbReference>
<dbReference type="InterPro" id="IPR046341">
    <property type="entry name" value="SET_dom_sf"/>
</dbReference>
<keyword evidence="8" id="KW-1185">Reference proteome</keyword>
<dbReference type="CDD" id="cd20071">
    <property type="entry name" value="SET_SMYD"/>
    <property type="match status" value="1"/>
</dbReference>
<evidence type="ECO:0000256" key="2">
    <source>
        <dbReference type="ARBA" id="ARBA00022771"/>
    </source>
</evidence>
<feature type="domain" description="MYND-type" evidence="6">
    <location>
        <begin position="51"/>
        <end position="92"/>
    </location>
</feature>
<evidence type="ECO:0000259" key="6">
    <source>
        <dbReference type="PROSITE" id="PS50865"/>
    </source>
</evidence>
<dbReference type="SUPFAM" id="SSF144232">
    <property type="entry name" value="HIT/MYND zinc finger-like"/>
    <property type="match status" value="1"/>
</dbReference>
<proteinExistence type="predicted"/>
<keyword evidence="1" id="KW-0479">Metal-binding</keyword>
<feature type="domain" description="SET" evidence="5">
    <location>
        <begin position="6"/>
        <end position="340"/>
    </location>
</feature>
<gene>
    <name evidence="7" type="ORF">BLNAU_5965</name>
</gene>
<organism evidence="7 8">
    <name type="scientific">Blattamonas nauphoetae</name>
    <dbReference type="NCBI Taxonomy" id="2049346"/>
    <lineage>
        <taxon>Eukaryota</taxon>
        <taxon>Metamonada</taxon>
        <taxon>Preaxostyla</taxon>
        <taxon>Oxymonadida</taxon>
        <taxon>Blattamonas</taxon>
    </lineage>
</organism>
<evidence type="ECO:0000313" key="7">
    <source>
        <dbReference type="EMBL" id="KAK2959170.1"/>
    </source>
</evidence>
<evidence type="ECO:0000256" key="1">
    <source>
        <dbReference type="ARBA" id="ARBA00022723"/>
    </source>
</evidence>
<sequence>MQKQTPLFTLAETEKKGRCVVAVCPIQANTIILCEPSIATVMYTTSRTSFCAYCTDSLPNTTTQLACPDCKKIFYCSKKCFRADQLLHKFECRAYKSARAEFIQDSDAVHLLRMMSVFAYNEAHSTRLYSDSFPSLPPFNTLTPLQKLFDLTGHEGSFTGEYETNQRPICEEALSYLKYQEVRGMFENVLKYGLHENRCTICGKSRHTLPGQARHVCLRKDSAWKTQWSLSKLEFEAITETLICSWESKHGKRKQSENEEIPLEMMQATLVPLLISAQSIADCNAHTIFRDTGFGLFHMGSMFNHACCPNSAFCHDRRGRIIVVTLRPIRTAEEITVDYSELCIAMDRRQKELKGTYHFDCRCPRCVRTTLNRLGSGTRNKTWAAVVRAEEEFERKQGRMGAEEADMDQCIHSSTCE</sequence>
<comment type="caution">
    <text evidence="7">The sequence shown here is derived from an EMBL/GenBank/DDBJ whole genome shotgun (WGS) entry which is preliminary data.</text>
</comment>
<keyword evidence="3" id="KW-0862">Zinc</keyword>
<dbReference type="InterPro" id="IPR050869">
    <property type="entry name" value="H3K4_H4K5_MeTrfase"/>
</dbReference>
<dbReference type="PROSITE" id="PS50865">
    <property type="entry name" value="ZF_MYND_2"/>
    <property type="match status" value="1"/>
</dbReference>
<dbReference type="Proteomes" id="UP001281761">
    <property type="component" value="Unassembled WGS sequence"/>
</dbReference>
<evidence type="ECO:0000259" key="5">
    <source>
        <dbReference type="PROSITE" id="PS50280"/>
    </source>
</evidence>
<name>A0ABQ9Y610_9EUKA</name>
<evidence type="ECO:0000313" key="8">
    <source>
        <dbReference type="Proteomes" id="UP001281761"/>
    </source>
</evidence>
<dbReference type="PROSITE" id="PS01360">
    <property type="entry name" value="ZF_MYND_1"/>
    <property type="match status" value="1"/>
</dbReference>